<proteinExistence type="predicted"/>
<feature type="region of interest" description="Disordered" evidence="2">
    <location>
        <begin position="256"/>
        <end position="344"/>
    </location>
</feature>
<dbReference type="GO" id="GO:0003677">
    <property type="term" value="F:DNA binding"/>
    <property type="evidence" value="ECO:0007669"/>
    <property type="project" value="UniProtKB-UniRule"/>
</dbReference>
<feature type="region of interest" description="Disordered" evidence="2">
    <location>
        <begin position="100"/>
        <end position="147"/>
    </location>
</feature>
<feature type="compositionally biased region" description="Polar residues" evidence="2">
    <location>
        <begin position="267"/>
        <end position="288"/>
    </location>
</feature>
<dbReference type="InterPro" id="IPR009071">
    <property type="entry name" value="HMG_box_dom"/>
</dbReference>
<feature type="compositionally biased region" description="Polar residues" evidence="2">
    <location>
        <begin position="11"/>
        <end position="29"/>
    </location>
</feature>
<evidence type="ECO:0000256" key="2">
    <source>
        <dbReference type="SAM" id="MobiDB-lite"/>
    </source>
</evidence>
<dbReference type="PROSITE" id="PS50118">
    <property type="entry name" value="HMG_BOX_2"/>
    <property type="match status" value="1"/>
</dbReference>
<evidence type="ECO:0000313" key="5">
    <source>
        <dbReference type="Proteomes" id="UP000887229"/>
    </source>
</evidence>
<dbReference type="OrthoDB" id="2307332at2759"/>
<keyword evidence="1" id="KW-0539">Nucleus</keyword>
<evidence type="ECO:0000256" key="1">
    <source>
        <dbReference type="PROSITE-ProRule" id="PRU00267"/>
    </source>
</evidence>
<gene>
    <name evidence="4" type="ORF">F5Z01DRAFT_143422</name>
</gene>
<feature type="compositionally biased region" description="Polar residues" evidence="2">
    <location>
        <begin position="100"/>
        <end position="122"/>
    </location>
</feature>
<organism evidence="4 5">
    <name type="scientific">Emericellopsis atlantica</name>
    <dbReference type="NCBI Taxonomy" id="2614577"/>
    <lineage>
        <taxon>Eukaryota</taxon>
        <taxon>Fungi</taxon>
        <taxon>Dikarya</taxon>
        <taxon>Ascomycota</taxon>
        <taxon>Pezizomycotina</taxon>
        <taxon>Sordariomycetes</taxon>
        <taxon>Hypocreomycetidae</taxon>
        <taxon>Hypocreales</taxon>
        <taxon>Bionectriaceae</taxon>
        <taxon>Emericellopsis</taxon>
    </lineage>
</organism>
<keyword evidence="5" id="KW-1185">Reference proteome</keyword>
<dbReference type="InterPro" id="IPR036910">
    <property type="entry name" value="HMG_box_dom_sf"/>
</dbReference>
<protein>
    <recommendedName>
        <fullName evidence="3">HMG box domain-containing protein</fullName>
    </recommendedName>
</protein>
<dbReference type="GeneID" id="70288583"/>
<sequence length="533" mass="58513">MARMAAPSPTPSTDELSQTCPMSTSDCGNEWSQHAQLGYDTPPLDDGPGCADARLHPIFNLQDYTLHATEHHSEAPQGSMAKHDMLSTCEVPVIGHQAQQQDGYSYTSANHHGNTGLDLQSSKKTVKGKKKAPGKPRRKDKKEQFPDLVEPLSRWAKDHEIQPLSVHNFATRDIKKRITRAVKDGYVKRNLNVFFLYKQAYANVAQAWMTIHHPSLARTQPPLVTLVGESWAKESDEFKRGYTKYSELEREGLRKAFPDYKYKPGTKKTQTGQDQSPQGRQAPTTPMRNGSCPPSDYSGTPGGSSNRSVSYQGSPRFDSGRYSGNEAYNTPCGPAPTSTGYHSHPLGGGHEGFLYPSPPCIGSQWSTPVRGRLARSVSPAFSQQSSLSAWDYGAVDPSLSGSFSDYTPSRSTSEEPGYVVPAHAFTNMPSIDFSRVPAGVPPKDNFADLLDPSIYQESTVDPARRNSADLWQGGGSVLSSIPGGDMVFQQLPGSDANEWHVEPVEHDAGYHNYTWDANIWSHGLEDDPLEQLT</sequence>
<dbReference type="Proteomes" id="UP000887229">
    <property type="component" value="Unassembled WGS sequence"/>
</dbReference>
<feature type="region of interest" description="Disordered" evidence="2">
    <location>
        <begin position="1"/>
        <end position="29"/>
    </location>
</feature>
<feature type="compositionally biased region" description="Basic residues" evidence="2">
    <location>
        <begin position="124"/>
        <end position="140"/>
    </location>
</feature>
<dbReference type="Gene3D" id="1.10.30.10">
    <property type="entry name" value="High mobility group box domain"/>
    <property type="match status" value="1"/>
</dbReference>
<accession>A0A9P7ZKT8</accession>
<feature type="DNA-binding region" description="HMG box" evidence="1">
    <location>
        <begin position="187"/>
        <end position="261"/>
    </location>
</feature>
<feature type="domain" description="HMG box" evidence="3">
    <location>
        <begin position="187"/>
        <end position="261"/>
    </location>
</feature>
<feature type="compositionally biased region" description="Polar residues" evidence="2">
    <location>
        <begin position="303"/>
        <end position="313"/>
    </location>
</feature>
<evidence type="ECO:0000313" key="4">
    <source>
        <dbReference type="EMBL" id="KAG9253532.1"/>
    </source>
</evidence>
<name>A0A9P7ZKT8_9HYPO</name>
<evidence type="ECO:0000259" key="3">
    <source>
        <dbReference type="PROSITE" id="PS50118"/>
    </source>
</evidence>
<dbReference type="AlphaFoldDB" id="A0A9P7ZKT8"/>
<reference evidence="4" key="1">
    <citation type="journal article" date="2021" name="IMA Fungus">
        <title>Genomic characterization of three marine fungi, including Emericellopsis atlantica sp. nov. with signatures of a generalist lifestyle and marine biomass degradation.</title>
        <authorList>
            <person name="Hagestad O.C."/>
            <person name="Hou L."/>
            <person name="Andersen J.H."/>
            <person name="Hansen E.H."/>
            <person name="Altermark B."/>
            <person name="Li C."/>
            <person name="Kuhnert E."/>
            <person name="Cox R.J."/>
            <person name="Crous P.W."/>
            <person name="Spatafora J.W."/>
            <person name="Lail K."/>
            <person name="Amirebrahimi M."/>
            <person name="Lipzen A."/>
            <person name="Pangilinan J."/>
            <person name="Andreopoulos W."/>
            <person name="Hayes R.D."/>
            <person name="Ng V."/>
            <person name="Grigoriev I.V."/>
            <person name="Jackson S.A."/>
            <person name="Sutton T.D.S."/>
            <person name="Dobson A.D.W."/>
            <person name="Rama T."/>
        </authorList>
    </citation>
    <scope>NUCLEOTIDE SEQUENCE</scope>
    <source>
        <strain evidence="4">TS7</strain>
    </source>
</reference>
<keyword evidence="1" id="KW-0238">DNA-binding</keyword>
<dbReference type="SUPFAM" id="SSF47095">
    <property type="entry name" value="HMG-box"/>
    <property type="match status" value="1"/>
</dbReference>
<comment type="caution">
    <text evidence="4">The sequence shown here is derived from an EMBL/GenBank/DDBJ whole genome shotgun (WGS) entry which is preliminary data.</text>
</comment>
<dbReference type="RefSeq" id="XP_046117456.1">
    <property type="nucleotide sequence ID" value="XM_046257680.1"/>
</dbReference>
<dbReference type="GO" id="GO:0005634">
    <property type="term" value="C:nucleus"/>
    <property type="evidence" value="ECO:0007669"/>
    <property type="project" value="UniProtKB-UniRule"/>
</dbReference>
<dbReference type="EMBL" id="MU251257">
    <property type="protein sequence ID" value="KAG9253532.1"/>
    <property type="molecule type" value="Genomic_DNA"/>
</dbReference>